<dbReference type="PROSITE" id="PS51198">
    <property type="entry name" value="UVRD_HELICASE_ATP_BIND"/>
    <property type="match status" value="1"/>
</dbReference>
<organism evidence="8 9">
    <name type="scientific">Brachybacterium endophyticum</name>
    <dbReference type="NCBI Taxonomy" id="2182385"/>
    <lineage>
        <taxon>Bacteria</taxon>
        <taxon>Bacillati</taxon>
        <taxon>Actinomycetota</taxon>
        <taxon>Actinomycetes</taxon>
        <taxon>Micrococcales</taxon>
        <taxon>Dermabacteraceae</taxon>
        <taxon>Brachybacterium</taxon>
    </lineage>
</organism>
<feature type="region of interest" description="Disordered" evidence="6">
    <location>
        <begin position="1"/>
        <end position="32"/>
    </location>
</feature>
<reference evidence="8 9" key="1">
    <citation type="submission" date="2018-05" db="EMBL/GenBank/DDBJ databases">
        <title>Brachybacterium sp. M1HQ-2T, whole genome shotgun sequence.</title>
        <authorList>
            <person name="Tuo L."/>
        </authorList>
    </citation>
    <scope>NUCLEOTIDE SEQUENCE [LARGE SCALE GENOMIC DNA]</scope>
    <source>
        <strain evidence="8 9">M1HQ-2</strain>
    </source>
</reference>
<evidence type="ECO:0000256" key="5">
    <source>
        <dbReference type="PROSITE-ProRule" id="PRU00560"/>
    </source>
</evidence>
<evidence type="ECO:0000256" key="2">
    <source>
        <dbReference type="ARBA" id="ARBA00022801"/>
    </source>
</evidence>
<evidence type="ECO:0000259" key="7">
    <source>
        <dbReference type="PROSITE" id="PS51198"/>
    </source>
</evidence>
<dbReference type="GO" id="GO:0003677">
    <property type="term" value="F:DNA binding"/>
    <property type="evidence" value="ECO:0007669"/>
    <property type="project" value="InterPro"/>
</dbReference>
<proteinExistence type="predicted"/>
<keyword evidence="3 5" id="KW-0347">Helicase</keyword>
<dbReference type="EMBL" id="QFKX01000002">
    <property type="protein sequence ID" value="PWH06778.1"/>
    <property type="molecule type" value="Genomic_DNA"/>
</dbReference>
<dbReference type="GO" id="GO:0000725">
    <property type="term" value="P:recombinational repair"/>
    <property type="evidence" value="ECO:0007669"/>
    <property type="project" value="TreeGrafter"/>
</dbReference>
<dbReference type="GO" id="GO:0016787">
    <property type="term" value="F:hydrolase activity"/>
    <property type="evidence" value="ECO:0007669"/>
    <property type="project" value="UniProtKB-UniRule"/>
</dbReference>
<feature type="compositionally biased region" description="Polar residues" evidence="6">
    <location>
        <begin position="1"/>
        <end position="15"/>
    </location>
</feature>
<feature type="domain" description="UvrD-like helicase ATP-binding" evidence="7">
    <location>
        <begin position="212"/>
        <end position="620"/>
    </location>
</feature>
<sequence length="778" mass="85313">MSSRAQDQGPTPSRTRPSEGPSVEHASEPVEDAHVAREIGLEQAYADRLYARVDDLMGQIQVSLDDVQGSQDAATHQNRSERDAFMALYEDRLALLRTVSENVVFGRLDTDEDERHYIGRIGLFTAEREQLLVDWRAPAAAAYYQATSLERLGVRLRRHLISQGRTVVGLEDDVLDQSLLETDDEVVLQGEGALLAAVSSQRTGRMGDIVATIQGEQDRIIRSANRGVLVVQGGPGTGKTAVALHRAAYLLYTHRRRLEHSGVLIVAPTRGFLRYIERVLPSLGESGVVMSTPGGLFPGVETTVHDHPAVARLKGDGAMAELLSRAVKQRQLVPEEDLELRIDGTPVRVTRRIISEAGREARATHKPHNAARAVFVRAALDRLVEQYEGELARRGTTVLPEDRPGYLDDLRRDPQVRRTLNLAWLPYSPESFLRVLLNRPERLRAAAPRTLAQQDLELLVRPKDSPWTIEDVPLLDEVAELLGEDDSARRAESDRARSQRDADLSYARSVIENIDTSGIVRDEDLADRMESRGDGRTLAERAAADRAWTYGHIVVDEAQEHSAMMWRCLMRRCPSKSFTVVGDVAQTSSAGGTDSWEDALAPYVEDRLEVEPLSVNYRTPRRIMDVAQAVAEAQQLPITEVTSVREGDWPLGVLRADEAGLPAAVAEIVAAQQDAGVGRLAVLCPGELMDPVLAALRGHDGLERIGTGSAGIDLPIAVMTAQDAKGLEFDGVTVVEPAAMLEGRDTGPGDLYVAMTRATQRLDVVHALPVPDGFPHDG</sequence>
<gene>
    <name evidence="8" type="ORF">DEO23_07630</name>
</gene>
<comment type="caution">
    <text evidence="8">The sequence shown here is derived from an EMBL/GenBank/DDBJ whole genome shotgun (WGS) entry which is preliminary data.</text>
</comment>
<dbReference type="OrthoDB" id="9787585at2"/>
<evidence type="ECO:0000313" key="9">
    <source>
        <dbReference type="Proteomes" id="UP000245590"/>
    </source>
</evidence>
<evidence type="ECO:0000256" key="3">
    <source>
        <dbReference type="ARBA" id="ARBA00022806"/>
    </source>
</evidence>
<keyword evidence="9" id="KW-1185">Reference proteome</keyword>
<accession>A0A2U2RLM7</accession>
<dbReference type="InterPro" id="IPR000212">
    <property type="entry name" value="DNA_helicase_UvrD/REP"/>
</dbReference>
<dbReference type="GO" id="GO:0005829">
    <property type="term" value="C:cytosol"/>
    <property type="evidence" value="ECO:0007669"/>
    <property type="project" value="TreeGrafter"/>
</dbReference>
<keyword evidence="2 5" id="KW-0378">Hydrolase</keyword>
<feature type="binding site" evidence="5">
    <location>
        <begin position="233"/>
        <end position="240"/>
    </location>
    <ligand>
        <name>ATP</name>
        <dbReference type="ChEBI" id="CHEBI:30616"/>
    </ligand>
</feature>
<name>A0A2U2RLM7_9MICO</name>
<dbReference type="Pfam" id="PF13245">
    <property type="entry name" value="AAA_19"/>
    <property type="match status" value="1"/>
</dbReference>
<dbReference type="PANTHER" id="PTHR11070:SF45">
    <property type="entry name" value="DNA 3'-5' HELICASE"/>
    <property type="match status" value="1"/>
</dbReference>
<evidence type="ECO:0000256" key="4">
    <source>
        <dbReference type="ARBA" id="ARBA00022840"/>
    </source>
</evidence>
<keyword evidence="4 5" id="KW-0067">ATP-binding</keyword>
<dbReference type="GO" id="GO:0005524">
    <property type="term" value="F:ATP binding"/>
    <property type="evidence" value="ECO:0007669"/>
    <property type="project" value="UniProtKB-UniRule"/>
</dbReference>
<dbReference type="Proteomes" id="UP000245590">
    <property type="component" value="Unassembled WGS sequence"/>
</dbReference>
<keyword evidence="1 5" id="KW-0547">Nucleotide-binding</keyword>
<dbReference type="InterPro" id="IPR027417">
    <property type="entry name" value="P-loop_NTPase"/>
</dbReference>
<evidence type="ECO:0000313" key="8">
    <source>
        <dbReference type="EMBL" id="PWH06778.1"/>
    </source>
</evidence>
<evidence type="ECO:0000256" key="6">
    <source>
        <dbReference type="SAM" id="MobiDB-lite"/>
    </source>
</evidence>
<dbReference type="Gene3D" id="3.40.50.300">
    <property type="entry name" value="P-loop containing nucleotide triphosphate hydrolases"/>
    <property type="match status" value="2"/>
</dbReference>
<dbReference type="AlphaFoldDB" id="A0A2U2RLM7"/>
<dbReference type="InterPro" id="IPR014016">
    <property type="entry name" value="UvrD-like_ATP-bd"/>
</dbReference>
<protein>
    <submittedName>
        <fullName evidence="8">DNA helicase</fullName>
    </submittedName>
</protein>
<evidence type="ECO:0000256" key="1">
    <source>
        <dbReference type="ARBA" id="ARBA00022741"/>
    </source>
</evidence>
<dbReference type="SUPFAM" id="SSF52540">
    <property type="entry name" value="P-loop containing nucleoside triphosphate hydrolases"/>
    <property type="match status" value="1"/>
</dbReference>
<dbReference type="PANTHER" id="PTHR11070">
    <property type="entry name" value="UVRD / RECB / PCRA DNA HELICASE FAMILY MEMBER"/>
    <property type="match status" value="1"/>
</dbReference>
<dbReference type="GO" id="GO:0043138">
    <property type="term" value="F:3'-5' DNA helicase activity"/>
    <property type="evidence" value="ECO:0007669"/>
    <property type="project" value="TreeGrafter"/>
</dbReference>